<keyword evidence="3" id="KW-1185">Reference proteome</keyword>
<proteinExistence type="predicted"/>
<dbReference type="Proteomes" id="UP000250088">
    <property type="component" value="Chromosome"/>
</dbReference>
<organism evidence="2 3">
    <name type="scientific">Natrarchaeobaculum aegyptiacum</name>
    <dbReference type="NCBI Taxonomy" id="745377"/>
    <lineage>
        <taxon>Archaea</taxon>
        <taxon>Methanobacteriati</taxon>
        <taxon>Methanobacteriota</taxon>
        <taxon>Stenosarchaea group</taxon>
        <taxon>Halobacteria</taxon>
        <taxon>Halobacteriales</taxon>
        <taxon>Natrialbaceae</taxon>
        <taxon>Natrarchaeobaculum</taxon>
    </lineage>
</organism>
<evidence type="ECO:0000313" key="2">
    <source>
        <dbReference type="EMBL" id="ARS91854.1"/>
    </source>
</evidence>
<dbReference type="AlphaFoldDB" id="A0A2Z2I1S6"/>
<gene>
    <name evidence="2" type="ORF">B1756_13685</name>
</gene>
<dbReference type="InterPro" id="IPR040624">
    <property type="entry name" value="HalOD1"/>
</dbReference>
<evidence type="ECO:0000313" key="3">
    <source>
        <dbReference type="Proteomes" id="UP000250088"/>
    </source>
</evidence>
<dbReference type="EMBL" id="CP019893">
    <property type="protein sequence ID" value="ARS91854.1"/>
    <property type="molecule type" value="Genomic_DNA"/>
</dbReference>
<name>A0A2Z2I1S6_9EURY</name>
<dbReference type="Pfam" id="PF18545">
    <property type="entry name" value="HalOD1"/>
    <property type="match status" value="1"/>
</dbReference>
<feature type="domain" description="Halobacterial output" evidence="1">
    <location>
        <begin position="14"/>
        <end position="85"/>
    </location>
</feature>
<protein>
    <recommendedName>
        <fullName evidence="1">Halobacterial output domain-containing protein</fullName>
    </recommendedName>
</protein>
<sequence length="87" mass="9287">MTRSSPTDPDAPPKSVTATVVEAVATHKNVDPVALEPPLHDVIDTDALETLFAPTRRGPRSGSVTFVYDDLQVTVDADGTVDVEELE</sequence>
<accession>A0A2Z2I1S6</accession>
<evidence type="ECO:0000259" key="1">
    <source>
        <dbReference type="Pfam" id="PF18545"/>
    </source>
</evidence>
<dbReference type="OrthoDB" id="205616at2157"/>
<dbReference type="KEGG" id="naj:B1756_13685"/>
<reference evidence="3" key="1">
    <citation type="submission" date="2017-02" db="EMBL/GenBank/DDBJ databases">
        <title>Natronthermophilus aegyptiacus gen. nov.,sp. nov., an aerobic, extremely halophilic alkalithermophilic archaeon isolated from the athalassohaline Wadi An Natrun, Egypt.</title>
        <authorList>
            <person name="Zhao B."/>
        </authorList>
    </citation>
    <scope>NUCLEOTIDE SEQUENCE [LARGE SCALE GENOMIC DNA]</scope>
    <source>
        <strain evidence="3">JW/NM-HA 15</strain>
    </source>
</reference>